<dbReference type="GO" id="GO:0016758">
    <property type="term" value="F:hexosyltransferase activity"/>
    <property type="evidence" value="ECO:0007669"/>
    <property type="project" value="InterPro"/>
</dbReference>
<dbReference type="Pfam" id="PF01762">
    <property type="entry name" value="Galactosyl_T"/>
    <property type="match status" value="1"/>
</dbReference>
<dbReference type="Proteomes" id="UP000198539">
    <property type="component" value="Unassembled WGS sequence"/>
</dbReference>
<evidence type="ECO:0000313" key="10">
    <source>
        <dbReference type="EMBL" id="SDX56976.1"/>
    </source>
</evidence>
<accession>A0A1H3CS97</accession>
<gene>
    <name evidence="10" type="ORF">SAMN04488238_11037</name>
</gene>
<feature type="compositionally biased region" description="Low complexity" evidence="9">
    <location>
        <begin position="292"/>
        <end position="301"/>
    </location>
</feature>
<evidence type="ECO:0000256" key="9">
    <source>
        <dbReference type="SAM" id="MobiDB-lite"/>
    </source>
</evidence>
<evidence type="ECO:0000256" key="2">
    <source>
        <dbReference type="ARBA" id="ARBA00022676"/>
    </source>
</evidence>
<feature type="region of interest" description="Disordered" evidence="9">
    <location>
        <begin position="281"/>
        <end position="301"/>
    </location>
</feature>
<keyword evidence="5" id="KW-0735">Signal-anchor</keyword>
<dbReference type="Pfam" id="PF13704">
    <property type="entry name" value="Glyco_tranf_2_4"/>
    <property type="match status" value="1"/>
</dbReference>
<reference evidence="10 11" key="1">
    <citation type="submission" date="2016-10" db="EMBL/GenBank/DDBJ databases">
        <authorList>
            <person name="de Groot N.N."/>
        </authorList>
    </citation>
    <scope>NUCLEOTIDE SEQUENCE [LARGE SCALE GENOMIC DNA]</scope>
    <source>
        <strain evidence="10 11">CGMCC 1.8894</strain>
    </source>
</reference>
<evidence type="ECO:0000256" key="7">
    <source>
        <dbReference type="ARBA" id="ARBA00023034"/>
    </source>
</evidence>
<feature type="compositionally biased region" description="Basic and acidic residues" evidence="9">
    <location>
        <begin position="196"/>
        <end position="207"/>
    </location>
</feature>
<dbReference type="Gene3D" id="3.90.550.50">
    <property type="match status" value="1"/>
</dbReference>
<evidence type="ECO:0000256" key="3">
    <source>
        <dbReference type="ARBA" id="ARBA00022679"/>
    </source>
</evidence>
<dbReference type="OrthoDB" id="3010234at2"/>
<comment type="subcellular location">
    <subcellularLocation>
        <location evidence="1">Golgi apparatus membrane</location>
        <topology evidence="1">Single-pass type II membrane protein</topology>
    </subcellularLocation>
</comment>
<evidence type="ECO:0000313" key="11">
    <source>
        <dbReference type="Proteomes" id="UP000198539"/>
    </source>
</evidence>
<feature type="region of interest" description="Disordered" evidence="9">
    <location>
        <begin position="1719"/>
        <end position="1745"/>
    </location>
</feature>
<evidence type="ECO:0000256" key="1">
    <source>
        <dbReference type="ARBA" id="ARBA00004323"/>
    </source>
</evidence>
<name>A0A1H3CS97_9RHOB</name>
<feature type="region of interest" description="Disordered" evidence="9">
    <location>
        <begin position="190"/>
        <end position="220"/>
    </location>
</feature>
<keyword evidence="2 10" id="KW-0328">Glycosyltransferase</keyword>
<dbReference type="PANTHER" id="PTHR11214">
    <property type="entry name" value="BETA-1,3-N-ACETYLGLUCOSAMINYLTRANSFERASE"/>
    <property type="match status" value="1"/>
</dbReference>
<dbReference type="RefSeq" id="WP_143033534.1">
    <property type="nucleotide sequence ID" value="NZ_FNOM01000010.1"/>
</dbReference>
<keyword evidence="8" id="KW-0472">Membrane</keyword>
<evidence type="ECO:0000256" key="4">
    <source>
        <dbReference type="ARBA" id="ARBA00022692"/>
    </source>
</evidence>
<evidence type="ECO:0000256" key="6">
    <source>
        <dbReference type="ARBA" id="ARBA00022989"/>
    </source>
</evidence>
<evidence type="ECO:0000256" key="5">
    <source>
        <dbReference type="ARBA" id="ARBA00022968"/>
    </source>
</evidence>
<protein>
    <submittedName>
        <fullName evidence="10">Galactosyltransferase</fullName>
    </submittedName>
</protein>
<dbReference type="STRING" id="564137.SAMN04488238_11037"/>
<feature type="compositionally biased region" description="Low complexity" evidence="9">
    <location>
        <begin position="1723"/>
        <end position="1736"/>
    </location>
</feature>
<keyword evidence="7" id="KW-0333">Golgi apparatus</keyword>
<feature type="region of interest" description="Disordered" evidence="9">
    <location>
        <begin position="1251"/>
        <end position="1273"/>
    </location>
</feature>
<keyword evidence="11" id="KW-1185">Reference proteome</keyword>
<dbReference type="GO" id="GO:0016020">
    <property type="term" value="C:membrane"/>
    <property type="evidence" value="ECO:0007669"/>
    <property type="project" value="InterPro"/>
</dbReference>
<sequence length="1745" mass="189577">MLAFRTDAGATFMCQADFTQGGYCNIDFTDASGMVVPFHLSLRQPEQLAVINRKDAAGWRLERAIPVPLDGAKGCAVHLRFARLYVEVTLDNVRIGRFGRWPVPDPQAPRRMRRGVGRLHTIAGVIAWSGLDPASIRLDCPTLVAPGSGTNGGGGAGTSAGTMPVVIRPQPGFGDLRACLTDQLALRLSGLPPRQKPADEKIPDAKHGAVPSTTTADSLQDDDSSALHLHLDGLSDAIAFLPHPHPYLRRTAQGLVSDIRIGALLPGRLWRAAPTVTNMVGNTPDAGGHSAPTGTPTETPGGADSVNGDIRDGRGGVVAQVTLSRADLARHITTLARTGPLASFRLNLDRAPWIGSSDPLAMLQIIDHVHGARLWLLLDAGARQAIYQVSQMFGLSAMLEDIVQPQDGAQPQDGMMPQDAPLSVAAPGPRSDPPPRQQVSDLPDALAPPPLSRLEQVQRAFNSTLRAEPQTDPIALLHRLLEATPLELAQRQTLFLSLSEWFCLNADPLDLAQLARSQCIDPRDPRIISPLHDHVTPKDGARYTAEQNAALARIWTQESAWSRSAMIPFLYSAQHWDSLRKLLWSLVAPHQGWALTPPIGWLIREMLHNPPAALDEKSREELIYGFLGILDEWAQDYWARTACQWMTKAAASLLLHHESFTQYLQISVTTSVLRAYGLSPGFWQAISGQAEHETGARNTQRGNREAISPHNVVPHTVLPVRAAFAQLAALIAGTAPEAVSPEAMSHETWSFERRRQIAQCLAVFRQWGCADLSQFERDLLGPARIALPEGQAPQLADLAQITGGTEGIGGMDEAALRWMAFPHILTHQAFNKQAFNPLETVPQADIPVATGPRPADDAGPHTGQVVQSRFDPQSDPLYEIAPDVVQLAAEGLPQHWAGVEVHPYARLMRQTGARAATLCQHLTGAFATRPEPDRQGAAKAYRALHHAAGHASGTRRQDPVATLHDLIPALQMLDTARSGHLGQALMLGIVTACLRVPKTLPRTETLPEKFPEQDAAPMPGDEDAVSTVLDAALAWLTARWQSAPLPDGAATAHAAPRSALVTCLCQAALNPAHRAVADRLSMIYATWLPLLTEMPDSGPDSGADSDSASGPALAELHAQANPLFDTIVTVFSCARYLDDRIPALRAGWLSELRALGIPYVIIVGGGDGSLRGDVLHLDAPDDYEGLPQKTLATLRWIHGRTRFARMLKIDDDCFLNAPAFFHGLSYLMADYYGRPLTRVPGQMDRRWHMAKSRSDRGRMELDKSPEPSAYADGGSGYALSRRAMAAALQMADSPAGRALASVSFMEDKLLGDLLTRAGIWPQGQDHRVTVLRQSRPGGPLVSQWENGFLPFGGTPDGGNSRPGADIRVAHLDGHDRQAQVLAGRDRPLPLPAKVWPSIQALRLGAGSNALDLMCSAQHLARVNAASVAVVACMRNERAMLPAFLNHYRGLGVGGFLIADNGSDDGTLDYLLDQPDVVTFGVDTPYKLSHYGVAWQQALMSNFRSNRWSLVADADELLFWRMDQGGSLPDLLAEPEFADADAARIYMLDMYPTGPLHEADFSTDSPFDQADHVDRVPFLTNSGARGPYSDAPIYTSALRHRLLPGSRAELFVAQKIALLKYRPWMRLSAGLHFVANTRLARRELMFAHFKYNAAFHAKAQAEVARQQHFNNAEEYRKYLALLSEGRDVLYDPAHSVHWQDCGLVRDLCAAGTAPAPFAPPLPQASPLLESSPLPEAPGRQVPGKRH</sequence>
<feature type="compositionally biased region" description="Basic and acidic residues" evidence="9">
    <location>
        <begin position="1251"/>
        <end position="1265"/>
    </location>
</feature>
<dbReference type="InterPro" id="IPR002659">
    <property type="entry name" value="Glyco_trans_31"/>
</dbReference>
<dbReference type="EMBL" id="FNOM01000010">
    <property type="protein sequence ID" value="SDX56976.1"/>
    <property type="molecule type" value="Genomic_DNA"/>
</dbReference>
<organism evidence="10 11">
    <name type="scientific">Roseicitreum antarcticum</name>
    <dbReference type="NCBI Taxonomy" id="564137"/>
    <lineage>
        <taxon>Bacteria</taxon>
        <taxon>Pseudomonadati</taxon>
        <taxon>Pseudomonadota</taxon>
        <taxon>Alphaproteobacteria</taxon>
        <taxon>Rhodobacterales</taxon>
        <taxon>Paracoccaceae</taxon>
        <taxon>Roseicitreum</taxon>
    </lineage>
</organism>
<keyword evidence="4" id="KW-0812">Transmembrane</keyword>
<keyword evidence="6" id="KW-1133">Transmembrane helix</keyword>
<proteinExistence type="predicted"/>
<keyword evidence="3 10" id="KW-0808">Transferase</keyword>
<evidence type="ECO:0000256" key="8">
    <source>
        <dbReference type="ARBA" id="ARBA00023136"/>
    </source>
</evidence>
<feature type="region of interest" description="Disordered" evidence="9">
    <location>
        <begin position="406"/>
        <end position="449"/>
    </location>
</feature>